<gene>
    <name evidence="1" type="ORF">NOG11_04220</name>
</gene>
<dbReference type="RefSeq" id="WP_256618434.1">
    <property type="nucleotide sequence ID" value="NZ_JANIBC010000002.1"/>
</dbReference>
<evidence type="ECO:0000313" key="2">
    <source>
        <dbReference type="Proteomes" id="UP001142610"/>
    </source>
</evidence>
<dbReference type="EMBL" id="JANIBC010000002">
    <property type="protein sequence ID" value="MCQ8184585.1"/>
    <property type="molecule type" value="Genomic_DNA"/>
</dbReference>
<proteinExistence type="predicted"/>
<name>A0A9X2L7N1_9PROT</name>
<sequence length="101" mass="12095">MKREQLEQDWLKLTRKAMPEAAKDRDWPVRFDHCFQRILLDNAAGRVWYEVIEKRPAYRHAPEGMLREALELGHEVMEGRADLHTLNRESLRMRGKLKEEP</sequence>
<dbReference type="AlphaFoldDB" id="A0A9X2L7N1"/>
<protein>
    <recommendedName>
        <fullName evidence="3">GCN5-related N-acetyltransferase</fullName>
    </recommendedName>
</protein>
<comment type="caution">
    <text evidence="1">The sequence shown here is derived from an EMBL/GenBank/DDBJ whole genome shotgun (WGS) entry which is preliminary data.</text>
</comment>
<keyword evidence="2" id="KW-1185">Reference proteome</keyword>
<evidence type="ECO:0000313" key="1">
    <source>
        <dbReference type="EMBL" id="MCQ8184585.1"/>
    </source>
</evidence>
<evidence type="ECO:0008006" key="3">
    <source>
        <dbReference type="Google" id="ProtNLM"/>
    </source>
</evidence>
<dbReference type="Proteomes" id="UP001142610">
    <property type="component" value="Unassembled WGS sequence"/>
</dbReference>
<accession>A0A9X2L7N1</accession>
<reference evidence="1" key="1">
    <citation type="submission" date="2022-07" db="EMBL/GenBank/DDBJ databases">
        <title>Parvularcula maris sp. nov., an algicidal bacterium isolated from seawater.</title>
        <authorList>
            <person name="Li F."/>
        </authorList>
    </citation>
    <scope>NUCLEOTIDE SEQUENCE</scope>
    <source>
        <strain evidence="1">BGMRC 0090</strain>
    </source>
</reference>
<organism evidence="1 2">
    <name type="scientific">Parvularcula maris</name>
    <dbReference type="NCBI Taxonomy" id="2965077"/>
    <lineage>
        <taxon>Bacteria</taxon>
        <taxon>Pseudomonadati</taxon>
        <taxon>Pseudomonadota</taxon>
        <taxon>Alphaproteobacteria</taxon>
        <taxon>Parvularculales</taxon>
        <taxon>Parvularculaceae</taxon>
        <taxon>Parvularcula</taxon>
    </lineage>
</organism>